<evidence type="ECO:0008006" key="3">
    <source>
        <dbReference type="Google" id="ProtNLM"/>
    </source>
</evidence>
<organism evidence="1 2">
    <name type="scientific">Actinoplanes oblitus</name>
    <dbReference type="NCBI Taxonomy" id="3040509"/>
    <lineage>
        <taxon>Bacteria</taxon>
        <taxon>Bacillati</taxon>
        <taxon>Actinomycetota</taxon>
        <taxon>Actinomycetes</taxon>
        <taxon>Micromonosporales</taxon>
        <taxon>Micromonosporaceae</taxon>
        <taxon>Actinoplanes</taxon>
    </lineage>
</organism>
<dbReference type="EMBL" id="CP126980">
    <property type="protein sequence ID" value="WIM93139.1"/>
    <property type="molecule type" value="Genomic_DNA"/>
</dbReference>
<dbReference type="Proteomes" id="UP001240150">
    <property type="component" value="Chromosome"/>
</dbReference>
<gene>
    <name evidence="1" type="ORF">ACTOB_005106</name>
</gene>
<keyword evidence="2" id="KW-1185">Reference proteome</keyword>
<evidence type="ECO:0000313" key="2">
    <source>
        <dbReference type="Proteomes" id="UP001240150"/>
    </source>
</evidence>
<reference evidence="1 2" key="1">
    <citation type="submission" date="2023-06" db="EMBL/GenBank/DDBJ databases">
        <authorList>
            <person name="Yushchuk O."/>
            <person name="Binda E."/>
            <person name="Ruckert-Reed C."/>
            <person name="Fedorenko V."/>
            <person name="Kalinowski J."/>
            <person name="Marinelli F."/>
        </authorList>
    </citation>
    <scope>NUCLEOTIDE SEQUENCE [LARGE SCALE GENOMIC DNA]</scope>
    <source>
        <strain evidence="1 2">NRRL 3884</strain>
    </source>
</reference>
<name>A0ABY8W5L6_9ACTN</name>
<dbReference type="RefSeq" id="WP_284914347.1">
    <property type="nucleotide sequence ID" value="NZ_CP126980.1"/>
</dbReference>
<protein>
    <recommendedName>
        <fullName evidence="3">LemA family protein</fullName>
    </recommendedName>
</protein>
<proteinExistence type="predicted"/>
<evidence type="ECO:0000313" key="1">
    <source>
        <dbReference type="EMBL" id="WIM93139.1"/>
    </source>
</evidence>
<sequence length="182" mass="20124">MLGGLVSLLYQAFNRQAELRDQRAKAIRETRQRYLNELITAYHTVKRVRRLLRAQALTHAAAPADRRLRVGRYDELLQSVLDAQLSIEAMVRDARAEGGTLSSVPGLAASLRSAENYLRSLITEYEQSMPAALDGGDTMTVPAGIAAFIGPYREAPLFRDEFVVPAQIAMAAIERLIATPEV</sequence>
<accession>A0ABY8W5L6</accession>